<dbReference type="CDD" id="cd07208">
    <property type="entry name" value="Pat_hypo_Ecoli_yjju_like"/>
    <property type="match status" value="1"/>
</dbReference>
<dbReference type="PROSITE" id="PS51635">
    <property type="entry name" value="PNPLA"/>
    <property type="match status" value="1"/>
</dbReference>
<dbReference type="GO" id="GO:0016787">
    <property type="term" value="F:hydrolase activity"/>
    <property type="evidence" value="ECO:0007669"/>
    <property type="project" value="UniProtKB-UniRule"/>
</dbReference>
<dbReference type="Pfam" id="PF01734">
    <property type="entry name" value="Patatin"/>
    <property type="match status" value="1"/>
</dbReference>
<sequence length="302" mass="33293">MGYKGFRMKGAPMQDKAKNAGKVAIVLEGGSFRGEFTAGVLDVLMENGVEVAACYGTSAGALNGLNYKSRQIGRVNRVNLAFCNDPRYMGAQSLVTTGSMVGYDFILNDVQDRLDPFDNEAFFANPMEMYACATDIVFGTAAYLPVRDATLDIDAVRASTSLPLVTKPVEIGGHLYLDGGTADSVPVEHVLENAGFDRAIVVLTQDRSYQKSPYGLMGAARAAYAGYPYLLEAMENRHERYNEQREHIWEYERAGRALVLAPPVPVEVAHVEHDTEKLLNLYIQGRQEAKHRLGEIREFVGR</sequence>
<dbReference type="Gene3D" id="3.40.1090.10">
    <property type="entry name" value="Cytosolic phospholipase A2 catalytic domain"/>
    <property type="match status" value="2"/>
</dbReference>
<evidence type="ECO:0000256" key="4">
    <source>
        <dbReference type="PROSITE-ProRule" id="PRU01161"/>
    </source>
</evidence>
<dbReference type="InterPro" id="IPR045943">
    <property type="entry name" value="DUF6363"/>
</dbReference>
<evidence type="ECO:0000313" key="7">
    <source>
        <dbReference type="Proteomes" id="UP000286050"/>
    </source>
</evidence>
<evidence type="ECO:0000259" key="5">
    <source>
        <dbReference type="PROSITE" id="PS51635"/>
    </source>
</evidence>
<name>A0A414FYQ2_9ACTN</name>
<keyword evidence="2 4" id="KW-0442">Lipid degradation</keyword>
<dbReference type="InterPro" id="IPR016035">
    <property type="entry name" value="Acyl_Trfase/lysoPLipase"/>
</dbReference>
<accession>A0A414FYQ2</accession>
<dbReference type="PANTHER" id="PTHR14226">
    <property type="entry name" value="NEUROPATHY TARGET ESTERASE/SWISS CHEESE D.MELANOGASTER"/>
    <property type="match status" value="1"/>
</dbReference>
<dbReference type="AlphaFoldDB" id="A0A414FYQ2"/>
<dbReference type="GO" id="GO:0016042">
    <property type="term" value="P:lipid catabolic process"/>
    <property type="evidence" value="ECO:0007669"/>
    <property type="project" value="UniProtKB-UniRule"/>
</dbReference>
<keyword evidence="1 4" id="KW-0378">Hydrolase</keyword>
<organism evidence="6 7">
    <name type="scientific">Collinsella intestinalis</name>
    <dbReference type="NCBI Taxonomy" id="147207"/>
    <lineage>
        <taxon>Bacteria</taxon>
        <taxon>Bacillati</taxon>
        <taxon>Actinomycetota</taxon>
        <taxon>Coriobacteriia</taxon>
        <taxon>Coriobacteriales</taxon>
        <taxon>Coriobacteriaceae</taxon>
        <taxon>Collinsella</taxon>
    </lineage>
</organism>
<keyword evidence="3 4" id="KW-0443">Lipid metabolism</keyword>
<dbReference type="EMBL" id="QSJI01000002">
    <property type="protein sequence ID" value="RHD56743.1"/>
    <property type="molecule type" value="Genomic_DNA"/>
</dbReference>
<comment type="caution">
    <text evidence="4">Lacks conserved residue(s) required for the propagation of feature annotation.</text>
</comment>
<feature type="short sequence motif" description="DGA/G" evidence="4">
    <location>
        <begin position="178"/>
        <end position="180"/>
    </location>
</feature>
<evidence type="ECO:0000313" key="6">
    <source>
        <dbReference type="EMBL" id="RHD56743.1"/>
    </source>
</evidence>
<feature type="domain" description="PNPLA" evidence="5">
    <location>
        <begin position="25"/>
        <end position="191"/>
    </location>
</feature>
<dbReference type="Pfam" id="PF19890">
    <property type="entry name" value="DUF6363"/>
    <property type="match status" value="1"/>
</dbReference>
<evidence type="ECO:0000256" key="1">
    <source>
        <dbReference type="ARBA" id="ARBA00022801"/>
    </source>
</evidence>
<dbReference type="InterPro" id="IPR050301">
    <property type="entry name" value="NTE"/>
</dbReference>
<dbReference type="InterPro" id="IPR002641">
    <property type="entry name" value="PNPLA_dom"/>
</dbReference>
<dbReference type="PANTHER" id="PTHR14226:SF25">
    <property type="entry name" value="PHOSPHOESTERASE"/>
    <property type="match status" value="1"/>
</dbReference>
<evidence type="ECO:0000256" key="2">
    <source>
        <dbReference type="ARBA" id="ARBA00022963"/>
    </source>
</evidence>
<dbReference type="InterPro" id="IPR037483">
    <property type="entry name" value="YjjU-like"/>
</dbReference>
<protein>
    <submittedName>
        <fullName evidence="6">Patatin family protein</fullName>
    </submittedName>
</protein>
<proteinExistence type="predicted"/>
<feature type="short sequence motif" description="GXSXG" evidence="4">
    <location>
        <begin position="56"/>
        <end position="60"/>
    </location>
</feature>
<feature type="active site" description="Proton acceptor" evidence="4">
    <location>
        <position position="178"/>
    </location>
</feature>
<dbReference type="SUPFAM" id="SSF52151">
    <property type="entry name" value="FabD/lysophospholipase-like"/>
    <property type="match status" value="1"/>
</dbReference>
<dbReference type="Proteomes" id="UP000286050">
    <property type="component" value="Unassembled WGS sequence"/>
</dbReference>
<feature type="active site" description="Nucleophile" evidence="4">
    <location>
        <position position="58"/>
    </location>
</feature>
<comment type="caution">
    <text evidence="6">The sequence shown here is derived from an EMBL/GenBank/DDBJ whole genome shotgun (WGS) entry which is preliminary data.</text>
</comment>
<evidence type="ECO:0000256" key="3">
    <source>
        <dbReference type="ARBA" id="ARBA00023098"/>
    </source>
</evidence>
<gene>
    <name evidence="6" type="ORF">DW787_04210</name>
</gene>
<reference evidence="6 7" key="1">
    <citation type="submission" date="2018-08" db="EMBL/GenBank/DDBJ databases">
        <title>A genome reference for cultivated species of the human gut microbiota.</title>
        <authorList>
            <person name="Zou Y."/>
            <person name="Xue W."/>
            <person name="Luo G."/>
        </authorList>
    </citation>
    <scope>NUCLEOTIDE SEQUENCE [LARGE SCALE GENOMIC DNA]</scope>
    <source>
        <strain evidence="6 7">AM30-5LB</strain>
    </source>
</reference>